<protein>
    <submittedName>
        <fullName evidence="1">DUF2274 domain-containing protein</fullName>
    </submittedName>
</protein>
<gene>
    <name evidence="1" type="ORF">GFK26_21795</name>
</gene>
<organism evidence="1 2">
    <name type="scientific">Variovorax paradoxus</name>
    <dbReference type="NCBI Taxonomy" id="34073"/>
    <lineage>
        <taxon>Bacteria</taxon>
        <taxon>Pseudomonadati</taxon>
        <taxon>Pseudomonadota</taxon>
        <taxon>Betaproteobacteria</taxon>
        <taxon>Burkholderiales</taxon>
        <taxon>Comamonadaceae</taxon>
        <taxon>Variovorax</taxon>
    </lineage>
</organism>
<proteinExistence type="predicted"/>
<dbReference type="AlphaFoldDB" id="A0A5Q0M9K7"/>
<dbReference type="InterPro" id="IPR018733">
    <property type="entry name" value="DUF2274"/>
</dbReference>
<accession>A0A5Q0M9K7</accession>
<dbReference type="RefSeq" id="WP_153283823.1">
    <property type="nucleotide sequence ID" value="NZ_CP045644.1"/>
</dbReference>
<name>A0A5Q0M9K7_VARPD</name>
<evidence type="ECO:0000313" key="2">
    <source>
        <dbReference type="Proteomes" id="UP000326780"/>
    </source>
</evidence>
<dbReference type="EMBL" id="CP045644">
    <property type="protein sequence ID" value="QFZ85205.1"/>
    <property type="molecule type" value="Genomic_DNA"/>
</dbReference>
<dbReference type="Pfam" id="PF10038">
    <property type="entry name" value="DUF2274"/>
    <property type="match status" value="1"/>
</dbReference>
<evidence type="ECO:0000313" key="1">
    <source>
        <dbReference type="EMBL" id="QFZ85205.1"/>
    </source>
</evidence>
<dbReference type="Proteomes" id="UP000326780">
    <property type="component" value="Chromosome"/>
</dbReference>
<sequence length="80" mass="8587">MSKAVSRLSLGALPRAESVKLTITVPVELKVQLDAYAELHSRLHGPVEAVALIPHMLAAFIARDRGFKALSAKAAKPKTE</sequence>
<reference evidence="1 2" key="1">
    <citation type="submission" date="2019-10" db="EMBL/GenBank/DDBJ databases">
        <title>Complete genome sequence of Variovorax paradoxus 5C-2.</title>
        <authorList>
            <person name="Gogoleva N.E."/>
            <person name="Balkin A.S."/>
        </authorList>
    </citation>
    <scope>NUCLEOTIDE SEQUENCE [LARGE SCALE GENOMIC DNA]</scope>
    <source>
        <strain evidence="1 2">5C-2</strain>
    </source>
</reference>